<sequence length="312" mass="35250">MAKNAHTEIDIQFNLSKVFPLISSKIAWWWKPCSKEVKIRDVKAKTTLGPWWSEGNLPHLNRYIWGLRLYNTTSRTMASIAPATSVVLQANQEHFNADVAARYDEHPLHAEMAKRRLKEDRIGKALLKTYPFDDETTSVLDYACGTGLNSKEILPHVRSILGVDISQSMVDKYNEQANNQGMEPNEMRAICADLRGEPGELDDSKFDVVICCMSYHHFADPLLTSRKLAYFLKPGGYLFVADVESTQDCAEILPSSASHVVAHKHGFSQEVVKSFFQEADLVSFDFRRVTKARKNGREVNIFLARGIKPGTE</sequence>
<dbReference type="Pfam" id="PF13489">
    <property type="entry name" value="Methyltransf_23"/>
    <property type="match status" value="1"/>
</dbReference>
<accession>A0A0W0FFW1</accession>
<dbReference type="AlphaFoldDB" id="A0A0W0FFW1"/>
<evidence type="ECO:0000313" key="2">
    <source>
        <dbReference type="Proteomes" id="UP000054988"/>
    </source>
</evidence>
<dbReference type="InterPro" id="IPR029063">
    <property type="entry name" value="SAM-dependent_MTases_sf"/>
</dbReference>
<evidence type="ECO:0000313" key="1">
    <source>
        <dbReference type="EMBL" id="KTB35042.1"/>
    </source>
</evidence>
<organism evidence="1 2">
    <name type="scientific">Moniliophthora roreri</name>
    <name type="common">Frosty pod rot fungus</name>
    <name type="synonym">Monilia roreri</name>
    <dbReference type="NCBI Taxonomy" id="221103"/>
    <lineage>
        <taxon>Eukaryota</taxon>
        <taxon>Fungi</taxon>
        <taxon>Dikarya</taxon>
        <taxon>Basidiomycota</taxon>
        <taxon>Agaricomycotina</taxon>
        <taxon>Agaricomycetes</taxon>
        <taxon>Agaricomycetidae</taxon>
        <taxon>Agaricales</taxon>
        <taxon>Marasmiineae</taxon>
        <taxon>Marasmiaceae</taxon>
        <taxon>Moniliophthora</taxon>
    </lineage>
</organism>
<reference evidence="1 2" key="1">
    <citation type="submission" date="2015-12" db="EMBL/GenBank/DDBJ databases">
        <title>Draft genome sequence of Moniliophthora roreri, the causal agent of frosty pod rot of cacao.</title>
        <authorList>
            <person name="Aime M.C."/>
            <person name="Diaz-Valderrama J.R."/>
            <person name="Kijpornyongpan T."/>
            <person name="Phillips-Mora W."/>
        </authorList>
    </citation>
    <scope>NUCLEOTIDE SEQUENCE [LARGE SCALE GENOMIC DNA]</scope>
    <source>
        <strain evidence="1 2">MCA 2952</strain>
    </source>
</reference>
<dbReference type="SUPFAM" id="SSF53335">
    <property type="entry name" value="S-adenosyl-L-methionine-dependent methyltransferases"/>
    <property type="match status" value="1"/>
</dbReference>
<dbReference type="eggNOG" id="KOG1270">
    <property type="taxonomic scope" value="Eukaryota"/>
</dbReference>
<protein>
    <recommendedName>
        <fullName evidence="3">Hexaprenyldihydroxybenzoate methyltransferase</fullName>
    </recommendedName>
</protein>
<dbReference type="GO" id="GO:0016740">
    <property type="term" value="F:transferase activity"/>
    <property type="evidence" value="ECO:0007669"/>
    <property type="project" value="UniProtKB-KW"/>
</dbReference>
<dbReference type="CDD" id="cd02440">
    <property type="entry name" value="AdoMet_MTases"/>
    <property type="match status" value="1"/>
</dbReference>
<comment type="caution">
    <text evidence="1">The sequence shown here is derived from an EMBL/GenBank/DDBJ whole genome shotgun (WGS) entry which is preliminary data.</text>
</comment>
<dbReference type="EMBL" id="LATX01002019">
    <property type="protein sequence ID" value="KTB35042.1"/>
    <property type="molecule type" value="Genomic_DNA"/>
</dbReference>
<name>A0A0W0FFW1_MONRR</name>
<proteinExistence type="predicted"/>
<dbReference type="Gene3D" id="3.40.50.150">
    <property type="entry name" value="Vaccinia Virus protein VP39"/>
    <property type="match status" value="1"/>
</dbReference>
<dbReference type="PANTHER" id="PTHR43861">
    <property type="entry name" value="TRANS-ACONITATE 2-METHYLTRANSFERASE-RELATED"/>
    <property type="match status" value="1"/>
</dbReference>
<dbReference type="Proteomes" id="UP000054988">
    <property type="component" value="Unassembled WGS sequence"/>
</dbReference>
<gene>
    <name evidence="1" type="ORF">WG66_12376</name>
</gene>
<evidence type="ECO:0008006" key="3">
    <source>
        <dbReference type="Google" id="ProtNLM"/>
    </source>
</evidence>